<dbReference type="Proteomes" id="UP001230220">
    <property type="component" value="Unassembled WGS sequence"/>
</dbReference>
<dbReference type="SUPFAM" id="SSF46689">
    <property type="entry name" value="Homeodomain-like"/>
    <property type="match status" value="2"/>
</dbReference>
<evidence type="ECO:0000256" key="1">
    <source>
        <dbReference type="ARBA" id="ARBA00023015"/>
    </source>
</evidence>
<dbReference type="InterPro" id="IPR018060">
    <property type="entry name" value="HTH_AraC"/>
</dbReference>
<evidence type="ECO:0000313" key="5">
    <source>
        <dbReference type="EMBL" id="MDQ0363151.1"/>
    </source>
</evidence>
<evidence type="ECO:0000313" key="6">
    <source>
        <dbReference type="Proteomes" id="UP001230220"/>
    </source>
</evidence>
<comment type="caution">
    <text evidence="5">The sequence shown here is derived from an EMBL/GenBank/DDBJ whole genome shotgun (WGS) entry which is preliminary data.</text>
</comment>
<dbReference type="InterPro" id="IPR018062">
    <property type="entry name" value="HTH_AraC-typ_CS"/>
</dbReference>
<name>A0ABU0E8C3_9FIRM</name>
<evidence type="ECO:0000256" key="3">
    <source>
        <dbReference type="ARBA" id="ARBA00023163"/>
    </source>
</evidence>
<organism evidence="5 6">
    <name type="scientific">Breznakia pachnodae</name>
    <dbReference type="NCBI Taxonomy" id="265178"/>
    <lineage>
        <taxon>Bacteria</taxon>
        <taxon>Bacillati</taxon>
        <taxon>Bacillota</taxon>
        <taxon>Erysipelotrichia</taxon>
        <taxon>Erysipelotrichales</taxon>
        <taxon>Erysipelotrichaceae</taxon>
        <taxon>Breznakia</taxon>
    </lineage>
</organism>
<sequence length="479" mass="54852">MEKTLLLSSAIYYIESNIRNEIDYEELANHLGISYRYLRLLFKDYMNESLHSYVSKRRIHNAALEIISTDKWLTEIASEFQYQAYDSFTRAFDRVSGKTPAEFRKQNIAVKRNLLGVGIYGPVIEGGNTMSLNLNQEECVLFGVPKVEFTTGKCNTFPACLESALVYMGYQEDNLYANLMAASGLSFRLRWNKEGWDMSSVALSFVEEDPQLPLQRMFTYANAEYQFYDKQQLSKEECKHQIMKSLQNGVPILASGIVGPPETVIITGYKNHGKTLLGWSYFQEHPEYAANVMIDDSGYFVSDDWWEKEETLNFCFFEKKDASYNKDTGAWIKNAHRLMSKLEVGSYYGGKKAYESWKEALLNDPVFASSSAIQLVVERLLVEGDNETCLNEGRYWASVFFDELGKGTQNDEYTMIASDFKAIADIGNEMLAIRDAMNPEANPIEKLCDMKIRKELAKQIDKAKDLEQIIIKKLEKLIV</sequence>
<dbReference type="InterPro" id="IPR009057">
    <property type="entry name" value="Homeodomain-like_sf"/>
</dbReference>
<proteinExistence type="predicted"/>
<dbReference type="Pfam" id="PF12833">
    <property type="entry name" value="HTH_18"/>
    <property type="match status" value="1"/>
</dbReference>
<dbReference type="PANTHER" id="PTHR47504">
    <property type="entry name" value="RIGHT ORIGIN-BINDING PROTEIN"/>
    <property type="match status" value="1"/>
</dbReference>
<dbReference type="PROSITE" id="PS01124">
    <property type="entry name" value="HTH_ARAC_FAMILY_2"/>
    <property type="match status" value="1"/>
</dbReference>
<dbReference type="InterPro" id="IPR050959">
    <property type="entry name" value="MarA-like"/>
</dbReference>
<reference evidence="5 6" key="1">
    <citation type="submission" date="2023-07" db="EMBL/GenBank/DDBJ databases">
        <title>Genomic Encyclopedia of Type Strains, Phase IV (KMG-IV): sequencing the most valuable type-strain genomes for metagenomic binning, comparative biology and taxonomic classification.</title>
        <authorList>
            <person name="Goeker M."/>
        </authorList>
    </citation>
    <scope>NUCLEOTIDE SEQUENCE [LARGE SCALE GENOMIC DNA]</scope>
    <source>
        <strain evidence="5 6">DSM 16784</strain>
    </source>
</reference>
<keyword evidence="2" id="KW-0238">DNA-binding</keyword>
<accession>A0ABU0E8C3</accession>
<dbReference type="SMART" id="SM00342">
    <property type="entry name" value="HTH_ARAC"/>
    <property type="match status" value="1"/>
</dbReference>
<dbReference type="Gene3D" id="1.10.10.60">
    <property type="entry name" value="Homeodomain-like"/>
    <property type="match status" value="2"/>
</dbReference>
<protein>
    <submittedName>
        <fullName evidence="5">AraC-like DNA-binding protein</fullName>
    </submittedName>
</protein>
<keyword evidence="1" id="KW-0805">Transcription regulation</keyword>
<keyword evidence="6" id="KW-1185">Reference proteome</keyword>
<dbReference type="PANTHER" id="PTHR47504:SF5">
    <property type="entry name" value="RIGHT ORIGIN-BINDING PROTEIN"/>
    <property type="match status" value="1"/>
</dbReference>
<keyword evidence="3" id="KW-0804">Transcription</keyword>
<feature type="domain" description="HTH araC/xylS-type" evidence="4">
    <location>
        <begin position="8"/>
        <end position="106"/>
    </location>
</feature>
<evidence type="ECO:0000256" key="2">
    <source>
        <dbReference type="ARBA" id="ARBA00023125"/>
    </source>
</evidence>
<gene>
    <name evidence="5" type="ORF">J2S15_003912</name>
</gene>
<evidence type="ECO:0000259" key="4">
    <source>
        <dbReference type="PROSITE" id="PS01124"/>
    </source>
</evidence>
<dbReference type="EMBL" id="JAUSUR010000009">
    <property type="protein sequence ID" value="MDQ0363151.1"/>
    <property type="molecule type" value="Genomic_DNA"/>
</dbReference>
<dbReference type="RefSeq" id="WP_307411807.1">
    <property type="nucleotide sequence ID" value="NZ_JAUSUR010000009.1"/>
</dbReference>
<dbReference type="PROSITE" id="PS00041">
    <property type="entry name" value="HTH_ARAC_FAMILY_1"/>
    <property type="match status" value="1"/>
</dbReference>